<organism evidence="3 4">
    <name type="scientific">Cymbomonas tetramitiformis</name>
    <dbReference type="NCBI Taxonomy" id="36881"/>
    <lineage>
        <taxon>Eukaryota</taxon>
        <taxon>Viridiplantae</taxon>
        <taxon>Chlorophyta</taxon>
        <taxon>Pyramimonadophyceae</taxon>
        <taxon>Pyramimonadales</taxon>
        <taxon>Pyramimonadaceae</taxon>
        <taxon>Cymbomonas</taxon>
    </lineage>
</organism>
<feature type="region of interest" description="Disordered" evidence="1">
    <location>
        <begin position="522"/>
        <end position="620"/>
    </location>
</feature>
<feature type="compositionally biased region" description="Polar residues" evidence="1">
    <location>
        <begin position="599"/>
        <end position="609"/>
    </location>
</feature>
<dbReference type="Proteomes" id="UP001190700">
    <property type="component" value="Unassembled WGS sequence"/>
</dbReference>
<dbReference type="Gene3D" id="1.10.150.50">
    <property type="entry name" value="Transcription Factor, Ets-1"/>
    <property type="match status" value="1"/>
</dbReference>
<protein>
    <recommendedName>
        <fullName evidence="2">Nab N-terminal domain-containing protein</fullName>
    </recommendedName>
</protein>
<sequence>MMRVSSSVSNRDRQRPSRASEQREVFSPLEGVTAPSPLDIEAWLYEASHLILELCRTFQTTCPIAHLDVLVGMLNQRSIQLVRDELLALGKPQQRMPTDETFICPEELQPIRTSIKELLTQARLGEYEEELVKLGGTDVLQLAQMSEERLLEIAHKAGMKRKWMIRRFASALSELRESHSKPIAVWEEAVTKGSCITTLNDFIAAWGLLPYQSAFLVTGIDLTQLQRLPQNQLQELVQDLGLAHIALIGSAARGQELVQDLGLAHIELATERLEVGIQKLQAAFHVPSPPGSEAEEDYDTFDVDPESDLASLDNFTFQPPQVVVPHEHTSPSGLGAMRPMRAGALNRPQSAGVRRSPEQMLKPTGRKAQTRPQSASMLRGQQNSIPSANAGGRRSPLPAPHSTAAPTLHGSQVQDAGGDSWSPRRDTNRSLNDAPLTERQGFGRKGNVPTTLGVLEMRVKQLEQAAVKADLRRKKETKRRQEVENRLVELGDHLVEVHGCHPMCMQTAGQETEAGLRFASNDSNVQRGPTSSIQNDVQHHKVPTQTPWRSLATPSSSMPTPKAPSAPHPSRAKSTRSEAVGGWVQPEPEWTFTEFASVGASSPSYSRSDQVMYEEDADFE</sequence>
<reference evidence="3 4" key="1">
    <citation type="journal article" date="2015" name="Genome Biol. Evol.">
        <title>Comparative Genomics of a Bacterivorous Green Alga Reveals Evolutionary Causalities and Consequences of Phago-Mixotrophic Mode of Nutrition.</title>
        <authorList>
            <person name="Burns J.A."/>
            <person name="Paasch A."/>
            <person name="Narechania A."/>
            <person name="Kim E."/>
        </authorList>
    </citation>
    <scope>NUCLEOTIDE SEQUENCE [LARGE SCALE GENOMIC DNA]</scope>
    <source>
        <strain evidence="3 4">PLY_AMNH</strain>
    </source>
</reference>
<dbReference type="InterPro" id="IPR013761">
    <property type="entry name" value="SAM/pointed_sf"/>
</dbReference>
<evidence type="ECO:0000313" key="4">
    <source>
        <dbReference type="Proteomes" id="UP001190700"/>
    </source>
</evidence>
<dbReference type="AlphaFoldDB" id="A0AAE0GU08"/>
<dbReference type="InterPro" id="IPR006988">
    <property type="entry name" value="Nab_N"/>
</dbReference>
<feature type="compositionally biased region" description="Polar residues" evidence="1">
    <location>
        <begin position="522"/>
        <end position="536"/>
    </location>
</feature>
<comment type="caution">
    <text evidence="3">The sequence shown here is derived from an EMBL/GenBank/DDBJ whole genome shotgun (WGS) entry which is preliminary data.</text>
</comment>
<feature type="region of interest" description="Disordered" evidence="1">
    <location>
        <begin position="1"/>
        <end position="28"/>
    </location>
</feature>
<feature type="domain" description="Nab N-terminal" evidence="2">
    <location>
        <begin position="117"/>
        <end position="177"/>
    </location>
</feature>
<feature type="compositionally biased region" description="Polar residues" evidence="1">
    <location>
        <begin position="543"/>
        <end position="559"/>
    </location>
</feature>
<keyword evidence="4" id="KW-1185">Reference proteome</keyword>
<evidence type="ECO:0000313" key="3">
    <source>
        <dbReference type="EMBL" id="KAK3284142.1"/>
    </source>
</evidence>
<dbReference type="Pfam" id="PF04904">
    <property type="entry name" value="SAM_NCD1"/>
    <property type="match status" value="1"/>
</dbReference>
<name>A0AAE0GU08_9CHLO</name>
<evidence type="ECO:0000256" key="1">
    <source>
        <dbReference type="SAM" id="MobiDB-lite"/>
    </source>
</evidence>
<dbReference type="GO" id="GO:0005634">
    <property type="term" value="C:nucleus"/>
    <property type="evidence" value="ECO:0007669"/>
    <property type="project" value="InterPro"/>
</dbReference>
<proteinExistence type="predicted"/>
<dbReference type="GO" id="GO:0006355">
    <property type="term" value="P:regulation of DNA-templated transcription"/>
    <property type="evidence" value="ECO:0007669"/>
    <property type="project" value="InterPro"/>
</dbReference>
<dbReference type="GO" id="GO:0003712">
    <property type="term" value="F:transcription coregulator activity"/>
    <property type="evidence" value="ECO:0007669"/>
    <property type="project" value="InterPro"/>
</dbReference>
<evidence type="ECO:0000259" key="2">
    <source>
        <dbReference type="Pfam" id="PF04904"/>
    </source>
</evidence>
<feature type="compositionally biased region" description="Basic and acidic residues" evidence="1">
    <location>
        <begin position="10"/>
        <end position="24"/>
    </location>
</feature>
<feature type="compositionally biased region" description="Polar residues" evidence="1">
    <location>
        <begin position="370"/>
        <end position="387"/>
    </location>
</feature>
<accession>A0AAE0GU08</accession>
<feature type="region of interest" description="Disordered" evidence="1">
    <location>
        <begin position="345"/>
        <end position="447"/>
    </location>
</feature>
<dbReference type="EMBL" id="LGRX02002485">
    <property type="protein sequence ID" value="KAK3284142.1"/>
    <property type="molecule type" value="Genomic_DNA"/>
</dbReference>
<gene>
    <name evidence="3" type="ORF">CYMTET_8198</name>
</gene>